<protein>
    <submittedName>
        <fullName evidence="6">HlyD family efflux transporter periplasmic adaptor subunit</fullName>
    </submittedName>
</protein>
<dbReference type="Gene3D" id="2.40.30.170">
    <property type="match status" value="1"/>
</dbReference>
<evidence type="ECO:0000256" key="3">
    <source>
        <dbReference type="SAM" id="Phobius"/>
    </source>
</evidence>
<organism evidence="6 7">
    <name type="scientific">Alteraurantiacibacter buctensis</name>
    <dbReference type="NCBI Taxonomy" id="1503981"/>
    <lineage>
        <taxon>Bacteria</taxon>
        <taxon>Pseudomonadati</taxon>
        <taxon>Pseudomonadota</taxon>
        <taxon>Alphaproteobacteria</taxon>
        <taxon>Sphingomonadales</taxon>
        <taxon>Erythrobacteraceae</taxon>
        <taxon>Alteraurantiacibacter</taxon>
    </lineage>
</organism>
<dbReference type="OrthoDB" id="9811754at2"/>
<dbReference type="GO" id="GO:0030313">
    <property type="term" value="C:cell envelope"/>
    <property type="evidence" value="ECO:0007669"/>
    <property type="project" value="UniProtKB-SubCell"/>
</dbReference>
<keyword evidence="3" id="KW-0812">Transmembrane</keyword>
<dbReference type="PANTHER" id="PTHR30386:SF19">
    <property type="entry name" value="MULTIDRUG EXPORT PROTEIN EMRA-RELATED"/>
    <property type="match status" value="1"/>
</dbReference>
<feature type="transmembrane region" description="Helical" evidence="3">
    <location>
        <begin position="29"/>
        <end position="50"/>
    </location>
</feature>
<gene>
    <name evidence="6" type="ORF">GRI99_16710</name>
</gene>
<accession>A0A844Z181</accession>
<keyword evidence="2" id="KW-0175">Coiled coil</keyword>
<evidence type="ECO:0000256" key="2">
    <source>
        <dbReference type="SAM" id="Coils"/>
    </source>
</evidence>
<keyword evidence="7" id="KW-1185">Reference proteome</keyword>
<reference evidence="6 7" key="1">
    <citation type="submission" date="2019-12" db="EMBL/GenBank/DDBJ databases">
        <title>Genomic-based taxomic classification of the family Erythrobacteraceae.</title>
        <authorList>
            <person name="Xu L."/>
        </authorList>
    </citation>
    <scope>NUCLEOTIDE SEQUENCE [LARGE SCALE GENOMIC DNA]</scope>
    <source>
        <strain evidence="6 7">M0322</strain>
    </source>
</reference>
<sequence length="384" mass="39595">MDSVQPPAPAGAEVEVEGAAPKVDRRGKLFRILGLVVLAAAIGWGAYYWFFQRGFVGTDNAYVAAESAVVTPRLAAAVREVRVADTQVVKAGDVLVVLDDADARVELAAAEAALRQAQQRFSQARANDRQLGARVAGASADIAAAQARLVSAEADLARANDAVSRRSGLAESGAVAGEELSQARATQAQARAAVDAARAALASAQANRAAASGSADANAVITRVGDMAGDPDVRAAQARVDAARLMLERTVIRAPVAGTVAQRTVQPGQQVAPGTPLLHVVPLAQAFVEANFRETQLGPVRVGQPVELTSDFHGSDVVYHGRVSGIGAASGAASSLIPAQNASGNWVKVVQRIPVRIALDARELAAHPLPVGASMEAEIDTRGN</sequence>
<dbReference type="AlphaFoldDB" id="A0A844Z181"/>
<dbReference type="PRINTS" id="PR01490">
    <property type="entry name" value="RTXTOXIND"/>
</dbReference>
<dbReference type="PANTHER" id="PTHR30386">
    <property type="entry name" value="MEMBRANE FUSION SUBUNIT OF EMRAB-TOLC MULTIDRUG EFFLUX PUMP"/>
    <property type="match status" value="1"/>
</dbReference>
<dbReference type="Gene3D" id="1.10.287.470">
    <property type="entry name" value="Helix hairpin bin"/>
    <property type="match status" value="2"/>
</dbReference>
<dbReference type="InterPro" id="IPR058624">
    <property type="entry name" value="MdtA-like_HH"/>
</dbReference>
<evidence type="ECO:0000259" key="5">
    <source>
        <dbReference type="Pfam" id="PF25963"/>
    </source>
</evidence>
<dbReference type="SUPFAM" id="SSF111369">
    <property type="entry name" value="HlyD-like secretion proteins"/>
    <property type="match status" value="1"/>
</dbReference>
<dbReference type="InterPro" id="IPR050739">
    <property type="entry name" value="MFP"/>
</dbReference>
<comment type="caution">
    <text evidence="6">The sequence shown here is derived from an EMBL/GenBank/DDBJ whole genome shotgun (WGS) entry which is preliminary data.</text>
</comment>
<evidence type="ECO:0000313" key="7">
    <source>
        <dbReference type="Proteomes" id="UP000466966"/>
    </source>
</evidence>
<dbReference type="Pfam" id="PF25963">
    <property type="entry name" value="Beta-barrel_AAEA"/>
    <property type="match status" value="1"/>
</dbReference>
<dbReference type="EMBL" id="WTYV01000008">
    <property type="protein sequence ID" value="MXO73272.1"/>
    <property type="molecule type" value="Genomic_DNA"/>
</dbReference>
<dbReference type="GO" id="GO:0055085">
    <property type="term" value="P:transmembrane transport"/>
    <property type="evidence" value="ECO:0007669"/>
    <property type="project" value="InterPro"/>
</dbReference>
<dbReference type="SUPFAM" id="SSF56954">
    <property type="entry name" value="Outer membrane efflux proteins (OEP)"/>
    <property type="match status" value="1"/>
</dbReference>
<dbReference type="Pfam" id="PF25876">
    <property type="entry name" value="HH_MFP_RND"/>
    <property type="match status" value="1"/>
</dbReference>
<comment type="subcellular location">
    <subcellularLocation>
        <location evidence="1">Cell envelope</location>
    </subcellularLocation>
</comment>
<feature type="domain" description="p-hydroxybenzoic acid efflux pump subunit AaeA-like beta-barrel" evidence="5">
    <location>
        <begin position="287"/>
        <end position="372"/>
    </location>
</feature>
<evidence type="ECO:0000313" key="6">
    <source>
        <dbReference type="EMBL" id="MXO73272.1"/>
    </source>
</evidence>
<proteinExistence type="predicted"/>
<name>A0A844Z181_9SPHN</name>
<feature type="domain" description="Multidrug resistance protein MdtA-like alpha-helical hairpin" evidence="4">
    <location>
        <begin position="143"/>
        <end position="207"/>
    </location>
</feature>
<dbReference type="Gene3D" id="2.40.50.100">
    <property type="match status" value="1"/>
</dbReference>
<dbReference type="Proteomes" id="UP000466966">
    <property type="component" value="Unassembled WGS sequence"/>
</dbReference>
<evidence type="ECO:0000259" key="4">
    <source>
        <dbReference type="Pfam" id="PF25876"/>
    </source>
</evidence>
<keyword evidence="3" id="KW-1133">Transmembrane helix</keyword>
<feature type="coiled-coil region" evidence="2">
    <location>
        <begin position="100"/>
        <end position="162"/>
    </location>
</feature>
<dbReference type="InterPro" id="IPR058634">
    <property type="entry name" value="AaeA-lik-b-barrel"/>
</dbReference>
<keyword evidence="3" id="KW-0472">Membrane</keyword>
<dbReference type="RefSeq" id="WP_160773199.1">
    <property type="nucleotide sequence ID" value="NZ_WTYV01000008.1"/>
</dbReference>
<evidence type="ECO:0000256" key="1">
    <source>
        <dbReference type="ARBA" id="ARBA00004196"/>
    </source>
</evidence>